<keyword evidence="2" id="KW-1185">Reference proteome</keyword>
<gene>
    <name evidence="1" type="ORF">VP01_1914g2</name>
</gene>
<evidence type="ECO:0000313" key="1">
    <source>
        <dbReference type="EMBL" id="KNZ58523.1"/>
    </source>
</evidence>
<name>A0A0L6VCP6_9BASI</name>
<protein>
    <submittedName>
        <fullName evidence="1">Uncharacterized protein</fullName>
    </submittedName>
</protein>
<dbReference type="PANTHER" id="PTHR23272">
    <property type="entry name" value="BED FINGER-RELATED"/>
    <property type="match status" value="1"/>
</dbReference>
<reference evidence="1 2" key="1">
    <citation type="submission" date="2015-08" db="EMBL/GenBank/DDBJ databases">
        <title>Next Generation Sequencing and Analysis of the Genome of Puccinia sorghi L Schw, the Causal Agent of Maize Common Rust.</title>
        <authorList>
            <person name="Rochi L."/>
            <person name="Burguener G."/>
            <person name="Darino M."/>
            <person name="Turjanski A."/>
            <person name="Kreff E."/>
            <person name="Dieguez M.J."/>
            <person name="Sacco F."/>
        </authorList>
    </citation>
    <scope>NUCLEOTIDE SEQUENCE [LARGE SCALE GENOMIC DNA]</scope>
    <source>
        <strain evidence="1 2">RO10H11247</strain>
    </source>
</reference>
<dbReference type="PANTHER" id="PTHR23272:SF184">
    <property type="entry name" value="OS03G0311250 PROTEIN"/>
    <property type="match status" value="1"/>
</dbReference>
<dbReference type="EMBL" id="LAVV01006742">
    <property type="protein sequence ID" value="KNZ58523.1"/>
    <property type="molecule type" value="Genomic_DNA"/>
</dbReference>
<dbReference type="VEuPathDB" id="FungiDB:VP01_1914g2"/>
<dbReference type="SUPFAM" id="SSF53098">
    <property type="entry name" value="Ribonuclease H-like"/>
    <property type="match status" value="1"/>
</dbReference>
<sequence>MHQVTQCLPLVFNITEGEMTLGRMDITHLVDPPDGCNINLQTIISPIHGLATQGVTPQNQACMLILDARTCSNSMYNMLQQALQLRGACKTYCGSSGKPSQYPLSDAEWDKVAKISKFLAPLNDVTKIICRSKFPTLSMALPIYLSLIKTIYQIRAKYNVVQLIPAADDMIIKLKKYLVLALEKPVPICSMILDPQIKLKHLKKNQAFLEEHNTTTLTQNATVRGTSKDDLPKRSPRLSVIEANIFGEETFANDLGAEINQRSIPPCH</sequence>
<evidence type="ECO:0000313" key="2">
    <source>
        <dbReference type="Proteomes" id="UP000037035"/>
    </source>
</evidence>
<proteinExistence type="predicted"/>
<dbReference type="AlphaFoldDB" id="A0A0L6VCP6"/>
<comment type="caution">
    <text evidence="1">The sequence shown here is derived from an EMBL/GenBank/DDBJ whole genome shotgun (WGS) entry which is preliminary data.</text>
</comment>
<dbReference type="Proteomes" id="UP000037035">
    <property type="component" value="Unassembled WGS sequence"/>
</dbReference>
<organism evidence="1 2">
    <name type="scientific">Puccinia sorghi</name>
    <dbReference type="NCBI Taxonomy" id="27349"/>
    <lineage>
        <taxon>Eukaryota</taxon>
        <taxon>Fungi</taxon>
        <taxon>Dikarya</taxon>
        <taxon>Basidiomycota</taxon>
        <taxon>Pucciniomycotina</taxon>
        <taxon>Pucciniomycetes</taxon>
        <taxon>Pucciniales</taxon>
        <taxon>Pucciniaceae</taxon>
        <taxon>Puccinia</taxon>
    </lineage>
</organism>
<dbReference type="InterPro" id="IPR012337">
    <property type="entry name" value="RNaseH-like_sf"/>
</dbReference>
<dbReference type="OrthoDB" id="3172935at2759"/>
<accession>A0A0L6VCP6</accession>